<dbReference type="InterPro" id="IPR055170">
    <property type="entry name" value="GFO_IDH_MocA-like_dom"/>
</dbReference>
<evidence type="ECO:0000313" key="6">
    <source>
        <dbReference type="Proteomes" id="UP000293638"/>
    </source>
</evidence>
<evidence type="ECO:0000256" key="2">
    <source>
        <dbReference type="ARBA" id="ARBA00023002"/>
    </source>
</evidence>
<dbReference type="AlphaFoldDB" id="A0A4Q7NSE5"/>
<proteinExistence type="inferred from homology"/>
<dbReference type="InterPro" id="IPR051317">
    <property type="entry name" value="Gfo/Idh/MocA_oxidoreduct"/>
</dbReference>
<dbReference type="RefSeq" id="WP_130493681.1">
    <property type="nucleotide sequence ID" value="NZ_SGXD01000003.1"/>
</dbReference>
<dbReference type="SUPFAM" id="SSF55347">
    <property type="entry name" value="Glyceraldehyde-3-phosphate dehydrogenase-like, C-terminal domain"/>
    <property type="match status" value="1"/>
</dbReference>
<feature type="domain" description="GFO/IDH/MocA-like oxidoreductase" evidence="4">
    <location>
        <begin position="151"/>
        <end position="261"/>
    </location>
</feature>
<dbReference type="Gene3D" id="3.40.50.720">
    <property type="entry name" value="NAD(P)-binding Rossmann-like Domain"/>
    <property type="match status" value="1"/>
</dbReference>
<comment type="caution">
    <text evidence="5">The sequence shown here is derived from an EMBL/GenBank/DDBJ whole genome shotgun (WGS) entry which is preliminary data.</text>
</comment>
<dbReference type="Pfam" id="PF01408">
    <property type="entry name" value="GFO_IDH_MocA"/>
    <property type="match status" value="1"/>
</dbReference>
<accession>A0A4Q7NSE5</accession>
<dbReference type="PANTHER" id="PTHR43708">
    <property type="entry name" value="CONSERVED EXPRESSED OXIDOREDUCTASE (EUROFUNG)"/>
    <property type="match status" value="1"/>
</dbReference>
<keyword evidence="2" id="KW-0560">Oxidoreductase</keyword>
<dbReference type="InterPro" id="IPR000683">
    <property type="entry name" value="Gfo/Idh/MocA-like_OxRdtase_N"/>
</dbReference>
<dbReference type="OrthoDB" id="9800252at2"/>
<dbReference type="Gene3D" id="3.30.360.10">
    <property type="entry name" value="Dihydrodipicolinate Reductase, domain 2"/>
    <property type="match status" value="1"/>
</dbReference>
<dbReference type="Pfam" id="PF22725">
    <property type="entry name" value="GFO_IDH_MocA_C3"/>
    <property type="match status" value="1"/>
</dbReference>
<evidence type="ECO:0000259" key="4">
    <source>
        <dbReference type="Pfam" id="PF22725"/>
    </source>
</evidence>
<protein>
    <submittedName>
        <fullName evidence="5">Putative dehydrogenase</fullName>
    </submittedName>
</protein>
<dbReference type="EMBL" id="SGXD01000003">
    <property type="protein sequence ID" value="RZS87580.1"/>
    <property type="molecule type" value="Genomic_DNA"/>
</dbReference>
<dbReference type="GO" id="GO:0016491">
    <property type="term" value="F:oxidoreductase activity"/>
    <property type="evidence" value="ECO:0007669"/>
    <property type="project" value="UniProtKB-KW"/>
</dbReference>
<dbReference type="InterPro" id="IPR036291">
    <property type="entry name" value="NAD(P)-bd_dom_sf"/>
</dbReference>
<organism evidence="5 6">
    <name type="scientific">Motilibacter rhizosphaerae</name>
    <dbReference type="NCBI Taxonomy" id="598652"/>
    <lineage>
        <taxon>Bacteria</taxon>
        <taxon>Bacillati</taxon>
        <taxon>Actinomycetota</taxon>
        <taxon>Actinomycetes</taxon>
        <taxon>Motilibacterales</taxon>
        <taxon>Motilibacteraceae</taxon>
        <taxon>Motilibacter</taxon>
    </lineage>
</organism>
<name>A0A4Q7NSE5_9ACTN</name>
<dbReference type="Proteomes" id="UP000293638">
    <property type="component" value="Unassembled WGS sequence"/>
</dbReference>
<dbReference type="PANTHER" id="PTHR43708:SF5">
    <property type="entry name" value="CONSERVED EXPRESSED OXIDOREDUCTASE (EUROFUNG)-RELATED"/>
    <property type="match status" value="1"/>
</dbReference>
<evidence type="ECO:0000256" key="1">
    <source>
        <dbReference type="ARBA" id="ARBA00010928"/>
    </source>
</evidence>
<dbReference type="SUPFAM" id="SSF51735">
    <property type="entry name" value="NAD(P)-binding Rossmann-fold domains"/>
    <property type="match status" value="1"/>
</dbReference>
<evidence type="ECO:0000313" key="5">
    <source>
        <dbReference type="EMBL" id="RZS87580.1"/>
    </source>
</evidence>
<keyword evidence="6" id="KW-1185">Reference proteome</keyword>
<feature type="domain" description="Gfo/Idh/MocA-like oxidoreductase N-terminal" evidence="3">
    <location>
        <begin position="14"/>
        <end position="133"/>
    </location>
</feature>
<comment type="similarity">
    <text evidence="1">Belongs to the Gfo/Idh/MocA family.</text>
</comment>
<sequence length="370" mass="38703">MTFRRVPSSPSDPLRVVVVGAGAMGRGWLRTVLADDGVALAGVVDLDVAAARAGVADVGQPDLPVGTDLLALAARTGAQAVVDVTVPGAHHAVTTQALRGGLPVLGEKPAAETVARTLSLAAAAELTGELFMVSQNRRWNPHLAALRAARAALGEVVLLRTDFYRAPRFGGFREQMRHPLLVDMAIHAFDSARWVTGDEPVAVTCTSWNPAGSWYAGDACAAATFELAGGGRYAYTGSWCSPGRETSWNGEWELRGTLGSASWDGESAPVVSDGVEVRAAEPLPGSDLAGSLRTFVEALRTGVAPSGEVHENVLSLAMVEAAVLSADRGERLLLDDVLDEAHATAVGEEGDPEVREVLRSWTSARSALAL</sequence>
<reference evidence="5 6" key="1">
    <citation type="submission" date="2019-02" db="EMBL/GenBank/DDBJ databases">
        <title>Genomic Encyclopedia of Type Strains, Phase IV (KMG-IV): sequencing the most valuable type-strain genomes for metagenomic binning, comparative biology and taxonomic classification.</title>
        <authorList>
            <person name="Goeker M."/>
        </authorList>
    </citation>
    <scope>NUCLEOTIDE SEQUENCE [LARGE SCALE GENOMIC DNA]</scope>
    <source>
        <strain evidence="5 6">DSM 45622</strain>
    </source>
</reference>
<dbReference type="GO" id="GO:0000166">
    <property type="term" value="F:nucleotide binding"/>
    <property type="evidence" value="ECO:0007669"/>
    <property type="project" value="InterPro"/>
</dbReference>
<gene>
    <name evidence="5" type="ORF">EV189_3012</name>
</gene>
<evidence type="ECO:0000259" key="3">
    <source>
        <dbReference type="Pfam" id="PF01408"/>
    </source>
</evidence>